<reference evidence="2 3" key="1">
    <citation type="submission" date="2020-04" db="EMBL/GenBank/DDBJ databases">
        <title>Flammeovirga sp. SR4, a novel species isolated from seawater.</title>
        <authorList>
            <person name="Wang X."/>
        </authorList>
    </citation>
    <scope>NUCLEOTIDE SEQUENCE [LARGE SCALE GENOMIC DNA]</scope>
    <source>
        <strain evidence="2 3">ATCC 23126</strain>
    </source>
</reference>
<proteinExistence type="predicted"/>
<dbReference type="Pfam" id="PF18925">
    <property type="entry name" value="DUF5675"/>
    <property type="match status" value="1"/>
</dbReference>
<dbReference type="InterPro" id="IPR003646">
    <property type="entry name" value="SH3-like_bac-type"/>
</dbReference>
<accession>A0A7X9P2X0</accession>
<dbReference type="EMBL" id="JABANE010000025">
    <property type="protein sequence ID" value="NME68573.1"/>
    <property type="molecule type" value="Genomic_DNA"/>
</dbReference>
<gene>
    <name evidence="2" type="ORF">HHU12_11435</name>
</gene>
<comment type="caution">
    <text evidence="2">The sequence shown here is derived from an EMBL/GenBank/DDBJ whole genome shotgun (WGS) entry which is preliminary data.</text>
</comment>
<name>A0A7X9P2X0_9BACT</name>
<sequence length="301" mass="34107">MKATLIRNTYSKFQTLGKMTIVDDEGNVVFECDTLELPWKENRNWISCIPEGEYKAVFRDFGNYANRSFHVQTPDGKEVPGRTSILIHSGNFFTDTKGCILVGENYADIALKTKRRTIEKDGILDILNSRNTMNKILELGPSFKLDVTSLENIDVKAVPEEEENEIELSPLKVGDTATVNVKSSLNLRDKPSSKGNVIDQLSNNQRVILLEDHDEWMKIKVETIEGWVSSDFIQEKEDKLFVKTKGSNLNIRKTPEIGDNKVTPKGIKNGTEIEELEKAGKWMKVSVVGKEGFVFQDYLQK</sequence>
<protein>
    <submittedName>
        <fullName evidence="2">SH3 domain-containing protein</fullName>
    </submittedName>
</protein>
<dbReference type="InterPro" id="IPR052354">
    <property type="entry name" value="Cell_Wall_Dynamics_Protein"/>
</dbReference>
<dbReference type="Pfam" id="PF08239">
    <property type="entry name" value="SH3_3"/>
    <property type="match status" value="1"/>
</dbReference>
<dbReference type="SMART" id="SM00287">
    <property type="entry name" value="SH3b"/>
    <property type="match status" value="1"/>
</dbReference>
<feature type="domain" description="SH3b" evidence="1">
    <location>
        <begin position="174"/>
        <end position="237"/>
    </location>
</feature>
<dbReference type="RefSeq" id="WP_169656873.1">
    <property type="nucleotide sequence ID" value="NZ_JABANE010000025.1"/>
</dbReference>
<dbReference type="PANTHER" id="PTHR34408:SF1">
    <property type="entry name" value="GLYCOSYL HYDROLASE FAMILY 19 DOMAIN-CONTAINING PROTEIN HI_1415"/>
    <property type="match status" value="1"/>
</dbReference>
<dbReference type="AlphaFoldDB" id="A0A7X9P2X0"/>
<evidence type="ECO:0000313" key="3">
    <source>
        <dbReference type="Proteomes" id="UP000576082"/>
    </source>
</evidence>
<dbReference type="PANTHER" id="PTHR34408">
    <property type="entry name" value="FAMILY PROTEIN, PUTATIVE-RELATED"/>
    <property type="match status" value="1"/>
</dbReference>
<keyword evidence="3" id="KW-1185">Reference proteome</keyword>
<dbReference type="Gene3D" id="2.30.30.40">
    <property type="entry name" value="SH3 Domains"/>
    <property type="match status" value="2"/>
</dbReference>
<organism evidence="2 3">
    <name type="scientific">Flammeovirga aprica JL-4</name>
    <dbReference type="NCBI Taxonomy" id="694437"/>
    <lineage>
        <taxon>Bacteria</taxon>
        <taxon>Pseudomonadati</taxon>
        <taxon>Bacteroidota</taxon>
        <taxon>Cytophagia</taxon>
        <taxon>Cytophagales</taxon>
        <taxon>Flammeovirgaceae</taxon>
        <taxon>Flammeovirga</taxon>
    </lineage>
</organism>
<dbReference type="Proteomes" id="UP000576082">
    <property type="component" value="Unassembled WGS sequence"/>
</dbReference>
<evidence type="ECO:0000313" key="2">
    <source>
        <dbReference type="EMBL" id="NME68573.1"/>
    </source>
</evidence>
<dbReference type="PROSITE" id="PS51781">
    <property type="entry name" value="SH3B"/>
    <property type="match status" value="1"/>
</dbReference>
<evidence type="ECO:0000259" key="1">
    <source>
        <dbReference type="PROSITE" id="PS51781"/>
    </source>
</evidence>
<dbReference type="InterPro" id="IPR043732">
    <property type="entry name" value="DUF5675"/>
</dbReference>